<keyword evidence="2" id="KW-1185">Reference proteome</keyword>
<proteinExistence type="predicted"/>
<organism evidence="1 2">
    <name type="scientific">Ornithinimicrobium faecis</name>
    <dbReference type="NCBI Taxonomy" id="2934158"/>
    <lineage>
        <taxon>Bacteria</taxon>
        <taxon>Bacillati</taxon>
        <taxon>Actinomycetota</taxon>
        <taxon>Actinomycetes</taxon>
        <taxon>Micrococcales</taxon>
        <taxon>Ornithinimicrobiaceae</taxon>
        <taxon>Ornithinimicrobium</taxon>
    </lineage>
</organism>
<evidence type="ECO:0000313" key="1">
    <source>
        <dbReference type="EMBL" id="USQ79807.1"/>
    </source>
</evidence>
<dbReference type="RefSeq" id="WP_252592911.1">
    <property type="nucleotide sequence ID" value="NZ_CP099489.1"/>
</dbReference>
<reference evidence="1" key="1">
    <citation type="submission" date="2022-06" db="EMBL/GenBank/DDBJ databases">
        <title>Ornithinimicrobium HY1793.</title>
        <authorList>
            <person name="Huang Y."/>
        </authorList>
    </citation>
    <scope>NUCLEOTIDE SEQUENCE</scope>
    <source>
        <strain evidence="1">HY1793</strain>
    </source>
</reference>
<dbReference type="Proteomes" id="UP001056455">
    <property type="component" value="Chromosome"/>
</dbReference>
<sequence>MLDFVDTVLGEVVRPIPPLIIAGHVSGLTGARLSVATAILLGPKVGEVLEIDRPVTHRAAAAVAGYVGLDGAVTGADGPLTHVHGSGTDLRITSSLEGLADLALDIPDRRVISLTEMPSHRASGSLLAGDRWVTCTNSWVHALDRPAAWLAVPVLLAEQASASRIVAPACISQALTRDQRAALEDLVDAADLRILWLEAERETA</sequence>
<dbReference type="EMBL" id="CP099489">
    <property type="protein sequence ID" value="USQ79807.1"/>
    <property type="molecule type" value="Genomic_DNA"/>
</dbReference>
<gene>
    <name evidence="1" type="ORF">NF556_19820</name>
</gene>
<name>A0ABY4YSS3_9MICO</name>
<accession>A0ABY4YSS3</accession>
<evidence type="ECO:0000313" key="2">
    <source>
        <dbReference type="Proteomes" id="UP001056455"/>
    </source>
</evidence>
<protein>
    <submittedName>
        <fullName evidence="1">Uncharacterized protein</fullName>
    </submittedName>
</protein>